<evidence type="ECO:0000313" key="2">
    <source>
        <dbReference type="Proteomes" id="UP001153269"/>
    </source>
</evidence>
<keyword evidence="2" id="KW-1185">Reference proteome</keyword>
<feature type="non-terminal residue" evidence="1">
    <location>
        <position position="1"/>
    </location>
</feature>
<name>A0A9N7UFS2_PLEPL</name>
<dbReference type="AlphaFoldDB" id="A0A9N7UFS2"/>
<dbReference type="EMBL" id="CADEAL010001139">
    <property type="protein sequence ID" value="CAB1429464.1"/>
    <property type="molecule type" value="Genomic_DNA"/>
</dbReference>
<dbReference type="Proteomes" id="UP001153269">
    <property type="component" value="Unassembled WGS sequence"/>
</dbReference>
<gene>
    <name evidence="1" type="ORF">PLEPLA_LOCUS17442</name>
</gene>
<proteinExistence type="predicted"/>
<organism evidence="1 2">
    <name type="scientific">Pleuronectes platessa</name>
    <name type="common">European plaice</name>
    <dbReference type="NCBI Taxonomy" id="8262"/>
    <lineage>
        <taxon>Eukaryota</taxon>
        <taxon>Metazoa</taxon>
        <taxon>Chordata</taxon>
        <taxon>Craniata</taxon>
        <taxon>Vertebrata</taxon>
        <taxon>Euteleostomi</taxon>
        <taxon>Actinopterygii</taxon>
        <taxon>Neopterygii</taxon>
        <taxon>Teleostei</taxon>
        <taxon>Neoteleostei</taxon>
        <taxon>Acanthomorphata</taxon>
        <taxon>Carangaria</taxon>
        <taxon>Pleuronectiformes</taxon>
        <taxon>Pleuronectoidei</taxon>
        <taxon>Pleuronectidae</taxon>
        <taxon>Pleuronectes</taxon>
    </lineage>
</organism>
<accession>A0A9N7UFS2</accession>
<protein>
    <submittedName>
        <fullName evidence="1">Uncharacterized protein</fullName>
    </submittedName>
</protein>
<reference evidence="1" key="1">
    <citation type="submission" date="2020-03" db="EMBL/GenBank/DDBJ databases">
        <authorList>
            <person name="Weist P."/>
        </authorList>
    </citation>
    <scope>NUCLEOTIDE SEQUENCE</scope>
</reference>
<sequence>TLNNLSRRQPMPSAHASLSDLALCINHSKSANLLFNPPLSLTSYPTAFSITYT</sequence>
<evidence type="ECO:0000313" key="1">
    <source>
        <dbReference type="EMBL" id="CAB1429464.1"/>
    </source>
</evidence>
<comment type="caution">
    <text evidence="1">The sequence shown here is derived from an EMBL/GenBank/DDBJ whole genome shotgun (WGS) entry which is preliminary data.</text>
</comment>